<dbReference type="GO" id="GO:0005525">
    <property type="term" value="F:GTP binding"/>
    <property type="evidence" value="ECO:0007669"/>
    <property type="project" value="InterPro"/>
</dbReference>
<comment type="caution">
    <text evidence="4">The sequence shown here is derived from an EMBL/GenBank/DDBJ whole genome shotgun (WGS) entry which is preliminary data.</text>
</comment>
<evidence type="ECO:0000313" key="5">
    <source>
        <dbReference type="Proteomes" id="UP000245207"/>
    </source>
</evidence>
<dbReference type="PRINTS" id="PR00195">
    <property type="entry name" value="DYNAMIN"/>
</dbReference>
<dbReference type="EMBL" id="PKPP01000037">
    <property type="protein sequence ID" value="PWA99059.1"/>
    <property type="molecule type" value="Genomic_DNA"/>
</dbReference>
<accession>A0A2U1QM26</accession>
<dbReference type="InterPro" id="IPR030381">
    <property type="entry name" value="G_DYNAMIN_dom"/>
</dbReference>
<dbReference type="Pfam" id="PF01031">
    <property type="entry name" value="Dynamin_M"/>
    <property type="match status" value="1"/>
</dbReference>
<sequence>MGHGLNLGFRTTFVSDLATCMGTKRKACDTDDVKPKFHPLFSSYNKKIRPILNKLQHFHEGIPVPNIVVIGDQSSGKTSVMESLTGIRFRTTFVSDLATCMGTKRKACDTDDVKPKFHPLFSSYNKKIRPILNKLQHFHEGIPVPNIVVIGDQSSGKTSVMESLTGIRLTRCQTRLPLIISFKNHHEPVPEFLLGYRNKLLRITDESQIPKSIDEATVEIAGKSSKCIFNVPLTLVVRKQGVPNLTLIDLPGITWVRIHDQPENISQQILDIITEYIKLEETIILNVLSAGDIIRTCESIRMSQRVDGIGERTLAVVTKCDLIPEGSFIKEVMANVMGIDHLDYICLRNRINDETFDEARIQEAKLFETHPLLSKLDKSKVGFPVLADKLVQIQSAMISKRFPYIGNKMNEKLNVLIPEHNKLPESNPSVANEMAAFTHIVESIKEALRKILINGEFDEKELYRNQICGNARLNEMIDNLTKELRSSVKFSENFLTEEIRVLEATNGIRLPGYFHESVFKYLINSKIKSIAHLPISFVNEVLAYIESVWAQVLIDLCGDYPQLLCSMRRVMQNVLVKMKKKFMKRVVEHMDEKRTCYTSHPDFVTSYERLIANNHEQFSKAVSSRIEEINIAGYGVINLKHLFGVTPYIPNQAFELKMIMTAYWNIVLNGMVEFLALRLRFQMDGMVNKEIEMEIANKKMVNDFINQM</sequence>
<dbReference type="InterPro" id="IPR000375">
    <property type="entry name" value="Dynamin_stalk"/>
</dbReference>
<dbReference type="AlphaFoldDB" id="A0A2U1QM26"/>
<dbReference type="GO" id="GO:0005874">
    <property type="term" value="C:microtubule"/>
    <property type="evidence" value="ECO:0007669"/>
    <property type="project" value="TreeGrafter"/>
</dbReference>
<dbReference type="OrthoDB" id="5061070at2759"/>
<dbReference type="Proteomes" id="UP000245207">
    <property type="component" value="Unassembled WGS sequence"/>
</dbReference>
<dbReference type="InterPro" id="IPR045063">
    <property type="entry name" value="Dynamin_N"/>
</dbReference>
<organism evidence="4 5">
    <name type="scientific">Artemisia annua</name>
    <name type="common">Sweet wormwood</name>
    <dbReference type="NCBI Taxonomy" id="35608"/>
    <lineage>
        <taxon>Eukaryota</taxon>
        <taxon>Viridiplantae</taxon>
        <taxon>Streptophyta</taxon>
        <taxon>Embryophyta</taxon>
        <taxon>Tracheophyta</taxon>
        <taxon>Spermatophyta</taxon>
        <taxon>Magnoliopsida</taxon>
        <taxon>eudicotyledons</taxon>
        <taxon>Gunneridae</taxon>
        <taxon>Pentapetalae</taxon>
        <taxon>asterids</taxon>
        <taxon>campanulids</taxon>
        <taxon>Asterales</taxon>
        <taxon>Asteraceae</taxon>
        <taxon>Asteroideae</taxon>
        <taxon>Anthemideae</taxon>
        <taxon>Artemisiinae</taxon>
        <taxon>Artemisia</taxon>
    </lineage>
</organism>
<reference evidence="4 5" key="1">
    <citation type="journal article" date="2018" name="Mol. Plant">
        <title>The genome of Artemisia annua provides insight into the evolution of Asteraceae family and artemisinin biosynthesis.</title>
        <authorList>
            <person name="Shen Q."/>
            <person name="Zhang L."/>
            <person name="Liao Z."/>
            <person name="Wang S."/>
            <person name="Yan T."/>
            <person name="Shi P."/>
            <person name="Liu M."/>
            <person name="Fu X."/>
            <person name="Pan Q."/>
            <person name="Wang Y."/>
            <person name="Lv Z."/>
            <person name="Lu X."/>
            <person name="Zhang F."/>
            <person name="Jiang W."/>
            <person name="Ma Y."/>
            <person name="Chen M."/>
            <person name="Hao X."/>
            <person name="Li L."/>
            <person name="Tang Y."/>
            <person name="Lv G."/>
            <person name="Zhou Y."/>
            <person name="Sun X."/>
            <person name="Brodelius P.E."/>
            <person name="Rose J.K.C."/>
            <person name="Tang K."/>
        </authorList>
    </citation>
    <scope>NUCLEOTIDE SEQUENCE [LARGE SCALE GENOMIC DNA]</scope>
    <source>
        <strain evidence="5">cv. Huhao1</strain>
        <tissue evidence="4">Leaf</tissue>
    </source>
</reference>
<keyword evidence="2" id="KW-0342">GTP-binding</keyword>
<evidence type="ECO:0000313" key="4">
    <source>
        <dbReference type="EMBL" id="PWA99059.1"/>
    </source>
</evidence>
<dbReference type="InterPro" id="IPR022812">
    <property type="entry name" value="Dynamin"/>
</dbReference>
<keyword evidence="1" id="KW-0547">Nucleotide-binding</keyword>
<keyword evidence="5" id="KW-1185">Reference proteome</keyword>
<dbReference type="Pfam" id="PF00350">
    <property type="entry name" value="Dynamin_N"/>
    <property type="match status" value="1"/>
</dbReference>
<dbReference type="SUPFAM" id="SSF52540">
    <property type="entry name" value="P-loop containing nucleoside triphosphate hydrolases"/>
    <property type="match status" value="2"/>
</dbReference>
<proteinExistence type="predicted"/>
<dbReference type="Gene3D" id="1.20.120.1240">
    <property type="entry name" value="Dynamin, middle domain"/>
    <property type="match status" value="1"/>
</dbReference>
<dbReference type="SMART" id="SM00053">
    <property type="entry name" value="DYNc"/>
    <property type="match status" value="1"/>
</dbReference>
<dbReference type="CDD" id="cd08771">
    <property type="entry name" value="DLP_1"/>
    <property type="match status" value="1"/>
</dbReference>
<protein>
    <submittedName>
        <fullName evidence="4">Dynamin central domain-containing protein</fullName>
    </submittedName>
</protein>
<evidence type="ECO:0000256" key="1">
    <source>
        <dbReference type="ARBA" id="ARBA00022741"/>
    </source>
</evidence>
<dbReference type="STRING" id="35608.A0A2U1QM26"/>
<evidence type="ECO:0000256" key="2">
    <source>
        <dbReference type="ARBA" id="ARBA00023134"/>
    </source>
</evidence>
<dbReference type="GO" id="GO:0005737">
    <property type="term" value="C:cytoplasm"/>
    <property type="evidence" value="ECO:0007669"/>
    <property type="project" value="TreeGrafter"/>
</dbReference>
<dbReference type="GO" id="GO:0003924">
    <property type="term" value="F:GTPase activity"/>
    <property type="evidence" value="ECO:0007669"/>
    <property type="project" value="InterPro"/>
</dbReference>
<name>A0A2U1QM26_ARTAN</name>
<evidence type="ECO:0000259" key="3">
    <source>
        <dbReference type="PROSITE" id="PS51718"/>
    </source>
</evidence>
<dbReference type="PROSITE" id="PS51718">
    <property type="entry name" value="G_DYNAMIN_2"/>
    <property type="match status" value="1"/>
</dbReference>
<gene>
    <name evidence="4" type="ORF">CTI12_AA008400</name>
</gene>
<dbReference type="GO" id="GO:0008017">
    <property type="term" value="F:microtubule binding"/>
    <property type="evidence" value="ECO:0007669"/>
    <property type="project" value="TreeGrafter"/>
</dbReference>
<dbReference type="Gene3D" id="3.40.50.300">
    <property type="entry name" value="P-loop containing nucleotide triphosphate hydrolases"/>
    <property type="match status" value="2"/>
</dbReference>
<dbReference type="PANTHER" id="PTHR11566:SF173">
    <property type="entry name" value="DYNAMIN-RELATED PROTEIN 4C"/>
    <property type="match status" value="1"/>
</dbReference>
<dbReference type="PANTHER" id="PTHR11566">
    <property type="entry name" value="DYNAMIN"/>
    <property type="match status" value="1"/>
</dbReference>
<dbReference type="GO" id="GO:0016020">
    <property type="term" value="C:membrane"/>
    <property type="evidence" value="ECO:0007669"/>
    <property type="project" value="TreeGrafter"/>
</dbReference>
<feature type="domain" description="Dynamin-type G" evidence="3">
    <location>
        <begin position="141"/>
        <end position="403"/>
    </location>
</feature>
<dbReference type="InterPro" id="IPR001401">
    <property type="entry name" value="Dynamin_GTPase"/>
</dbReference>
<dbReference type="InterPro" id="IPR027417">
    <property type="entry name" value="P-loop_NTPase"/>
</dbReference>